<name>A0A1E7N147_KITAU</name>
<dbReference type="GeneID" id="97485048"/>
<evidence type="ECO:0000313" key="3">
    <source>
        <dbReference type="EMBL" id="OEV34420.1"/>
    </source>
</evidence>
<accession>A0A1E7N147</accession>
<dbReference type="KEGG" id="kau:B6264_10215"/>
<proteinExistence type="predicted"/>
<accession>A0A8H9HLE7</accession>
<keyword evidence="1" id="KW-0472">Membrane</keyword>
<dbReference type="RefSeq" id="WP_030555343.1">
    <property type="nucleotide sequence ID" value="NZ_BMUB01000003.1"/>
</dbReference>
<dbReference type="AlphaFoldDB" id="A0A1E7N147"/>
<dbReference type="OrthoDB" id="3873958at2"/>
<organism evidence="3 4">
    <name type="scientific">Kitasatospora aureofaciens</name>
    <name type="common">Streptomyces aureofaciens</name>
    <dbReference type="NCBI Taxonomy" id="1894"/>
    <lineage>
        <taxon>Bacteria</taxon>
        <taxon>Bacillati</taxon>
        <taxon>Actinomycetota</taxon>
        <taxon>Actinomycetes</taxon>
        <taxon>Kitasatosporales</taxon>
        <taxon>Streptomycetaceae</taxon>
        <taxon>Kitasatospora</taxon>
    </lineage>
</organism>
<dbReference type="EMBL" id="BMUB01000003">
    <property type="protein sequence ID" value="GGU67837.1"/>
    <property type="molecule type" value="Genomic_DNA"/>
</dbReference>
<gene>
    <name evidence="2" type="ORF">GCM10010502_18910</name>
    <name evidence="3" type="ORF">HS99_0036035</name>
</gene>
<reference evidence="2" key="5">
    <citation type="submission" date="2020-09" db="EMBL/GenBank/DDBJ databases">
        <authorList>
            <person name="Sun Q."/>
            <person name="Ohkuma M."/>
        </authorList>
    </citation>
    <scope>NUCLEOTIDE SEQUENCE</scope>
    <source>
        <strain evidence="2">JCM 4434</strain>
    </source>
</reference>
<evidence type="ECO:0008006" key="5">
    <source>
        <dbReference type="Google" id="ProtNLM"/>
    </source>
</evidence>
<sequence>MADPTTATVPTATLPTVAVPTGAADTATGPKTMDAGKWANKRVYLRLVIYTAGIHVFAGFIMLLFELGNRHH</sequence>
<evidence type="ECO:0000313" key="4">
    <source>
        <dbReference type="Proteomes" id="UP000037395"/>
    </source>
</evidence>
<evidence type="ECO:0000313" key="2">
    <source>
        <dbReference type="EMBL" id="GGU67837.1"/>
    </source>
</evidence>
<dbReference type="Proteomes" id="UP000610124">
    <property type="component" value="Unassembled WGS sequence"/>
</dbReference>
<reference evidence="3" key="4">
    <citation type="submission" date="2016-08" db="EMBL/GenBank/DDBJ databases">
        <title>Sequencing, Assembly and Comparative Genomics of S. aureofaciens ATCC 10762.</title>
        <authorList>
            <person name="Gradnigo J.S."/>
            <person name="Johnson N."/>
            <person name="Somerville G.A."/>
        </authorList>
    </citation>
    <scope>NUCLEOTIDE SEQUENCE [LARGE SCALE GENOMIC DNA]</scope>
    <source>
        <strain evidence="3">ATCC 10762</strain>
    </source>
</reference>
<dbReference type="Proteomes" id="UP000037395">
    <property type="component" value="Unassembled WGS sequence"/>
</dbReference>
<keyword evidence="1" id="KW-1133">Transmembrane helix</keyword>
<dbReference type="Pfam" id="PF19621">
    <property type="entry name" value="DUF6126"/>
    <property type="match status" value="1"/>
</dbReference>
<comment type="caution">
    <text evidence="3">The sequence shown here is derived from an EMBL/GenBank/DDBJ whole genome shotgun (WGS) entry which is preliminary data.</text>
</comment>
<feature type="transmembrane region" description="Helical" evidence="1">
    <location>
        <begin position="43"/>
        <end position="65"/>
    </location>
</feature>
<keyword evidence="1" id="KW-0812">Transmembrane</keyword>
<dbReference type="EMBL" id="JPRF03000047">
    <property type="protein sequence ID" value="OEV34420.1"/>
    <property type="molecule type" value="Genomic_DNA"/>
</dbReference>
<reference evidence="3 4" key="2">
    <citation type="submission" date="2014-07" db="EMBL/GenBank/DDBJ databases">
        <authorList>
            <person name="Zhang J.E."/>
            <person name="Yang H."/>
            <person name="Guo J."/>
            <person name="Deng Z."/>
            <person name="Luo H."/>
            <person name="Luo M."/>
            <person name="Zhao B."/>
        </authorList>
    </citation>
    <scope>NUCLEOTIDE SEQUENCE [LARGE SCALE GENOMIC DNA]</scope>
    <source>
        <strain evidence="3">ATCC 10762</strain>
        <strain evidence="4">ATCC 10762 / DSM 40127 / CCM 3239 / JCM 4008 / LMG 5968 / NBRC 12843 / NCIMB 8234 / A-377</strain>
    </source>
</reference>
<reference evidence="2" key="1">
    <citation type="journal article" date="2014" name="Int. J. Syst. Evol. Microbiol.">
        <title>Complete genome sequence of Corynebacterium casei LMG S-19264T (=DSM 44701T), isolated from a smear-ripened cheese.</title>
        <authorList>
            <consortium name="US DOE Joint Genome Institute (JGI-PGF)"/>
            <person name="Walter F."/>
            <person name="Albersmeier A."/>
            <person name="Kalinowski J."/>
            <person name="Ruckert C."/>
        </authorList>
    </citation>
    <scope>NUCLEOTIDE SEQUENCE</scope>
    <source>
        <strain evidence="2">JCM 4434</strain>
    </source>
</reference>
<protein>
    <recommendedName>
        <fullName evidence="5">Small hydrophobic protein</fullName>
    </recommendedName>
</protein>
<dbReference type="InterPro" id="IPR046129">
    <property type="entry name" value="DUF6126"/>
</dbReference>
<evidence type="ECO:0000256" key="1">
    <source>
        <dbReference type="SAM" id="Phobius"/>
    </source>
</evidence>
<reference evidence="4" key="3">
    <citation type="submission" date="2016-08" db="EMBL/GenBank/DDBJ databases">
        <title>Sequencing, assembly and comparative genomics of S. aureofaciens ATCC 10762.</title>
        <authorList>
            <person name="Gradnigo J.S."/>
            <person name="Johnson N."/>
            <person name="Somerville G.A."/>
        </authorList>
    </citation>
    <scope>NUCLEOTIDE SEQUENCE [LARGE SCALE GENOMIC DNA]</scope>
    <source>
        <strain evidence="4">ATCC 10762 / DSM 40127 / CCM 3239 / JCM 4008 / LMG 5968 / NBRC 12843 / NCIMB 8234 / A-377</strain>
    </source>
</reference>
<keyword evidence="4" id="KW-1185">Reference proteome</keyword>